<keyword evidence="1" id="KW-0472">Membrane</keyword>
<proteinExistence type="predicted"/>
<keyword evidence="3" id="KW-1185">Reference proteome</keyword>
<evidence type="ECO:0000313" key="2">
    <source>
        <dbReference type="EMBL" id="EKX96452.1"/>
    </source>
</evidence>
<keyword evidence="1" id="KW-0812">Transmembrane</keyword>
<name>L1MZE3_9BACT</name>
<dbReference type="PATRIC" id="fig|1127699.3.peg.2237"/>
<gene>
    <name evidence="2" type="ORF">HMPREF9151_02436</name>
</gene>
<reference evidence="2 3" key="1">
    <citation type="submission" date="2012-05" db="EMBL/GenBank/DDBJ databases">
        <authorList>
            <person name="Weinstock G."/>
            <person name="Sodergren E."/>
            <person name="Lobos E.A."/>
            <person name="Fulton L."/>
            <person name="Fulton R."/>
            <person name="Courtney L."/>
            <person name="Fronick C."/>
            <person name="O'Laughlin M."/>
            <person name="Godfrey J."/>
            <person name="Wilson R.M."/>
            <person name="Miner T."/>
            <person name="Farmer C."/>
            <person name="Delehaunty K."/>
            <person name="Cordes M."/>
            <person name="Minx P."/>
            <person name="Tomlinson C."/>
            <person name="Chen J."/>
            <person name="Wollam A."/>
            <person name="Pepin K.H."/>
            <person name="Bhonagiri V."/>
            <person name="Zhang X."/>
            <person name="Suruliraj S."/>
            <person name="Warren W."/>
            <person name="Mitreva M."/>
            <person name="Mardis E.R."/>
            <person name="Wilson R.K."/>
        </authorList>
    </citation>
    <scope>NUCLEOTIDE SEQUENCE [LARGE SCALE GENOMIC DNA]</scope>
    <source>
        <strain evidence="2 3">F0055</strain>
    </source>
</reference>
<dbReference type="OrthoDB" id="1071609at2"/>
<evidence type="ECO:0000313" key="3">
    <source>
        <dbReference type="Proteomes" id="UP000010433"/>
    </source>
</evidence>
<feature type="transmembrane region" description="Helical" evidence="1">
    <location>
        <begin position="12"/>
        <end position="35"/>
    </location>
</feature>
<accession>L1MZE3</accession>
<evidence type="ECO:0000256" key="1">
    <source>
        <dbReference type="SAM" id="Phobius"/>
    </source>
</evidence>
<dbReference type="STRING" id="1127699.HMPREF9151_02436"/>
<sequence>MEKTRGKSKDFGSFAVLSGCTISLCSALVIGLLTLSCSRSKSPDTLLTLNDSAQLARDTIAADHVFYLTQGIGFEGRETPQFRCSDVLGRNCNTEQLEWLARNDSSYIVRLCAYRQLRRRSGQHAVAIFREFFRDTTSVKSQSGCCGSTSPYGEALQSINTFDRNTSPLTIEQQNTIDSLLFFENANAEPLTNPYFLEDLQPLPLYYPIIRREMRKGNYAPVVLLAKYKQNSDFPLINAALQKCYQDRYKDAGMCLQAINCWPNVRFQWFVKRISQDFFKENTAGIALDELLSVLLCYPEPWSYQLIERLAAGKYPDAEYTHFGITLKELYEKRPHPFFKPLYKKYAAHIKIHPVKDGKIVIIEDKNNK</sequence>
<dbReference type="EMBL" id="AMEP01000160">
    <property type="protein sequence ID" value="EKX96452.1"/>
    <property type="molecule type" value="Genomic_DNA"/>
</dbReference>
<protein>
    <submittedName>
        <fullName evidence="2">Uncharacterized protein</fullName>
    </submittedName>
</protein>
<dbReference type="RefSeq" id="WP_009161296.1">
    <property type="nucleotide sequence ID" value="NZ_KB290963.1"/>
</dbReference>
<comment type="caution">
    <text evidence="2">The sequence shown here is derived from an EMBL/GenBank/DDBJ whole genome shotgun (WGS) entry which is preliminary data.</text>
</comment>
<dbReference type="Proteomes" id="UP000010433">
    <property type="component" value="Unassembled WGS sequence"/>
</dbReference>
<dbReference type="HOGENOM" id="CLU_749775_0_0_10"/>
<organism evidence="2 3">
    <name type="scientific">Hoylesella saccharolytica F0055</name>
    <dbReference type="NCBI Taxonomy" id="1127699"/>
    <lineage>
        <taxon>Bacteria</taxon>
        <taxon>Pseudomonadati</taxon>
        <taxon>Bacteroidota</taxon>
        <taxon>Bacteroidia</taxon>
        <taxon>Bacteroidales</taxon>
        <taxon>Prevotellaceae</taxon>
        <taxon>Hoylesella</taxon>
    </lineage>
</organism>
<dbReference type="AlphaFoldDB" id="L1MZE3"/>
<keyword evidence="1" id="KW-1133">Transmembrane helix</keyword>